<proteinExistence type="predicted"/>
<evidence type="ECO:0000313" key="4">
    <source>
        <dbReference type="Proteomes" id="UP000799536"/>
    </source>
</evidence>
<evidence type="ECO:0000256" key="1">
    <source>
        <dbReference type="SAM" id="MobiDB-lite"/>
    </source>
</evidence>
<protein>
    <submittedName>
        <fullName evidence="3">Uncharacterized protein</fullName>
    </submittedName>
</protein>
<evidence type="ECO:0000313" key="3">
    <source>
        <dbReference type="EMBL" id="KAF2203082.1"/>
    </source>
</evidence>
<keyword evidence="4" id="KW-1185">Reference proteome</keyword>
<dbReference type="AlphaFoldDB" id="A0A9P4JTN8"/>
<feature type="region of interest" description="Disordered" evidence="1">
    <location>
        <begin position="165"/>
        <end position="188"/>
    </location>
</feature>
<accession>A0A9P4JTN8</accession>
<feature type="chain" id="PRO_5040397713" evidence="2">
    <location>
        <begin position="23"/>
        <end position="259"/>
    </location>
</feature>
<feature type="signal peptide" evidence="2">
    <location>
        <begin position="1"/>
        <end position="22"/>
    </location>
</feature>
<reference evidence="3" key="1">
    <citation type="journal article" date="2020" name="Stud. Mycol.">
        <title>101 Dothideomycetes genomes: a test case for predicting lifestyles and emergence of pathogens.</title>
        <authorList>
            <person name="Haridas S."/>
            <person name="Albert R."/>
            <person name="Binder M."/>
            <person name="Bloem J."/>
            <person name="Labutti K."/>
            <person name="Salamov A."/>
            <person name="Andreopoulos B."/>
            <person name="Baker S."/>
            <person name="Barry K."/>
            <person name="Bills G."/>
            <person name="Bluhm B."/>
            <person name="Cannon C."/>
            <person name="Castanera R."/>
            <person name="Culley D."/>
            <person name="Daum C."/>
            <person name="Ezra D."/>
            <person name="Gonzalez J."/>
            <person name="Henrissat B."/>
            <person name="Kuo A."/>
            <person name="Liang C."/>
            <person name="Lipzen A."/>
            <person name="Lutzoni F."/>
            <person name="Magnuson J."/>
            <person name="Mondo S."/>
            <person name="Nolan M."/>
            <person name="Ohm R."/>
            <person name="Pangilinan J."/>
            <person name="Park H.-J."/>
            <person name="Ramirez L."/>
            <person name="Alfaro M."/>
            <person name="Sun H."/>
            <person name="Tritt A."/>
            <person name="Yoshinaga Y."/>
            <person name="Zwiers L.-H."/>
            <person name="Turgeon B."/>
            <person name="Goodwin S."/>
            <person name="Spatafora J."/>
            <person name="Crous P."/>
            <person name="Grigoriev I."/>
        </authorList>
    </citation>
    <scope>NUCLEOTIDE SEQUENCE</scope>
    <source>
        <strain evidence="3">ATCC 74209</strain>
    </source>
</reference>
<keyword evidence="2" id="KW-0732">Signal</keyword>
<dbReference type="OrthoDB" id="3783962at2759"/>
<sequence length="259" mass="28176">MRIQCLLSTLLSGVALIPTIFAEQITQPIHQPTSSTLLAPNTSLTITWTPDRHFSSVTLELWDSSFYGHARDFGAQPCYHWPNPFCGTIASHAPNIGAFNWRVPEPMPGREGKGFPPKLSGLKLFWIKIYVDDYLKSERGFDNTEPVVSFSERFAFAIAANVEQGRNESRWGPPGGGPGSYGPPPFSGAAPFGGANRTALATVTGSMATLSAVAGPSETPNATVVPEKNESSRMAVWDAVRWSMLMTIGCWFWVVVALQ</sequence>
<comment type="caution">
    <text evidence="3">The sequence shown here is derived from an EMBL/GenBank/DDBJ whole genome shotgun (WGS) entry which is preliminary data.</text>
</comment>
<evidence type="ECO:0000256" key="2">
    <source>
        <dbReference type="SAM" id="SignalP"/>
    </source>
</evidence>
<dbReference type="Proteomes" id="UP000799536">
    <property type="component" value="Unassembled WGS sequence"/>
</dbReference>
<organism evidence="3 4">
    <name type="scientific">Delitschia confertaspora ATCC 74209</name>
    <dbReference type="NCBI Taxonomy" id="1513339"/>
    <lineage>
        <taxon>Eukaryota</taxon>
        <taxon>Fungi</taxon>
        <taxon>Dikarya</taxon>
        <taxon>Ascomycota</taxon>
        <taxon>Pezizomycotina</taxon>
        <taxon>Dothideomycetes</taxon>
        <taxon>Pleosporomycetidae</taxon>
        <taxon>Pleosporales</taxon>
        <taxon>Delitschiaceae</taxon>
        <taxon>Delitschia</taxon>
    </lineage>
</organism>
<dbReference type="EMBL" id="ML993914">
    <property type="protein sequence ID" value="KAF2203082.1"/>
    <property type="molecule type" value="Genomic_DNA"/>
</dbReference>
<gene>
    <name evidence="3" type="ORF">GQ43DRAFT_439146</name>
</gene>
<name>A0A9P4JTN8_9PLEO</name>